<evidence type="ECO:0000313" key="2">
    <source>
        <dbReference type="EMBL" id="JAD73692.1"/>
    </source>
</evidence>
<keyword evidence="1" id="KW-0812">Transmembrane</keyword>
<name>A0A0A9CQC5_ARUDO</name>
<reference evidence="2" key="1">
    <citation type="submission" date="2014-09" db="EMBL/GenBank/DDBJ databases">
        <authorList>
            <person name="Magalhaes I.L.F."/>
            <person name="Oliveira U."/>
            <person name="Santos F.R."/>
            <person name="Vidigal T.H.D.A."/>
            <person name="Brescovit A.D."/>
            <person name="Santos A.J."/>
        </authorList>
    </citation>
    <scope>NUCLEOTIDE SEQUENCE</scope>
    <source>
        <tissue evidence="2">Shoot tissue taken approximately 20 cm above the soil surface</tissue>
    </source>
</reference>
<keyword evidence="1" id="KW-1133">Transmembrane helix</keyword>
<dbReference type="AlphaFoldDB" id="A0A0A9CQC5"/>
<dbReference type="EMBL" id="GBRH01224203">
    <property type="protein sequence ID" value="JAD73692.1"/>
    <property type="molecule type" value="Transcribed_RNA"/>
</dbReference>
<proteinExistence type="predicted"/>
<organism evidence="2">
    <name type="scientific">Arundo donax</name>
    <name type="common">Giant reed</name>
    <name type="synonym">Donax arundinaceus</name>
    <dbReference type="NCBI Taxonomy" id="35708"/>
    <lineage>
        <taxon>Eukaryota</taxon>
        <taxon>Viridiplantae</taxon>
        <taxon>Streptophyta</taxon>
        <taxon>Embryophyta</taxon>
        <taxon>Tracheophyta</taxon>
        <taxon>Spermatophyta</taxon>
        <taxon>Magnoliopsida</taxon>
        <taxon>Liliopsida</taxon>
        <taxon>Poales</taxon>
        <taxon>Poaceae</taxon>
        <taxon>PACMAD clade</taxon>
        <taxon>Arundinoideae</taxon>
        <taxon>Arundineae</taxon>
        <taxon>Arundo</taxon>
    </lineage>
</organism>
<keyword evidence="1" id="KW-0472">Membrane</keyword>
<protein>
    <submittedName>
        <fullName evidence="2">Uncharacterized protein</fullName>
    </submittedName>
</protein>
<evidence type="ECO:0000256" key="1">
    <source>
        <dbReference type="SAM" id="Phobius"/>
    </source>
</evidence>
<sequence>MSCTTNEPVSIQFNKLFSLFQTIVILITSLCGLCSRANRN</sequence>
<accession>A0A0A9CQC5</accession>
<feature type="transmembrane region" description="Helical" evidence="1">
    <location>
        <begin position="16"/>
        <end position="35"/>
    </location>
</feature>
<reference evidence="2" key="2">
    <citation type="journal article" date="2015" name="Data Brief">
        <title>Shoot transcriptome of the giant reed, Arundo donax.</title>
        <authorList>
            <person name="Barrero R.A."/>
            <person name="Guerrero F.D."/>
            <person name="Moolhuijzen P."/>
            <person name="Goolsby J.A."/>
            <person name="Tidwell J."/>
            <person name="Bellgard S.E."/>
            <person name="Bellgard M.I."/>
        </authorList>
    </citation>
    <scope>NUCLEOTIDE SEQUENCE</scope>
    <source>
        <tissue evidence="2">Shoot tissue taken approximately 20 cm above the soil surface</tissue>
    </source>
</reference>